<comment type="caution">
    <text evidence="2">The sequence shown here is derived from an EMBL/GenBank/DDBJ whole genome shotgun (WGS) entry which is preliminary data.</text>
</comment>
<protein>
    <submittedName>
        <fullName evidence="2">Uncharacterized protein</fullName>
    </submittedName>
</protein>
<gene>
    <name evidence="2" type="ORF">CMMCAS07_07930</name>
</gene>
<dbReference type="AlphaFoldDB" id="A0A251XMZ4"/>
<reference evidence="2 3" key="1">
    <citation type="submission" date="2016-08" db="EMBL/GenBank/DDBJ databases">
        <title>Genome sequence of Clavibacter michiganensis subsp. michiganensis strain CASJ007.</title>
        <authorList>
            <person name="Thapa S.P."/>
            <person name="Coaker G."/>
        </authorList>
    </citation>
    <scope>NUCLEOTIDE SEQUENCE [LARGE SCALE GENOMIC DNA]</scope>
    <source>
        <strain evidence="2">CASJ007</strain>
    </source>
</reference>
<name>A0A251XMZ4_CLAMM</name>
<accession>A0A251XMZ4</accession>
<organism evidence="2 3">
    <name type="scientific">Clavibacter michiganensis subsp. michiganensis</name>
    <dbReference type="NCBI Taxonomy" id="33013"/>
    <lineage>
        <taxon>Bacteria</taxon>
        <taxon>Bacillati</taxon>
        <taxon>Actinomycetota</taxon>
        <taxon>Actinomycetes</taxon>
        <taxon>Micrococcales</taxon>
        <taxon>Microbacteriaceae</taxon>
        <taxon>Clavibacter</taxon>
    </lineage>
</organism>
<evidence type="ECO:0000313" key="2">
    <source>
        <dbReference type="EMBL" id="OUE04862.1"/>
    </source>
</evidence>
<evidence type="ECO:0000256" key="1">
    <source>
        <dbReference type="SAM" id="MobiDB-lite"/>
    </source>
</evidence>
<proteinExistence type="predicted"/>
<feature type="compositionally biased region" description="Basic and acidic residues" evidence="1">
    <location>
        <begin position="65"/>
        <end position="77"/>
    </location>
</feature>
<feature type="region of interest" description="Disordered" evidence="1">
    <location>
        <begin position="56"/>
        <end position="108"/>
    </location>
</feature>
<dbReference type="Proteomes" id="UP000195062">
    <property type="component" value="Unassembled WGS sequence"/>
</dbReference>
<dbReference type="EMBL" id="MDHH01000001">
    <property type="protein sequence ID" value="OUE04862.1"/>
    <property type="molecule type" value="Genomic_DNA"/>
</dbReference>
<keyword evidence="3" id="KW-1185">Reference proteome</keyword>
<sequence length="123" mass="13332">MPRLDDVLQHERDLERIRRRLERDHREPAAPVVDVRDEAVGEVRAEVAAVATRRLDHGGSSGCRCADRGRGDARRGPEVAGGDEGDGQPAADDGRAGVRVGIHPPSLEENRSHLCRCDVVAAT</sequence>
<evidence type="ECO:0000313" key="3">
    <source>
        <dbReference type="Proteomes" id="UP000195062"/>
    </source>
</evidence>